<dbReference type="RefSeq" id="WP_057319978.1">
    <property type="nucleotide sequence ID" value="NZ_CP050956.1"/>
</dbReference>
<evidence type="ECO:0000313" key="8">
    <source>
        <dbReference type="EMBL" id="CUN32778.1"/>
    </source>
</evidence>
<keyword evidence="8" id="KW-0067">ATP-binding</keyword>
<accession>A0A173W3I0</accession>
<dbReference type="GO" id="GO:0005524">
    <property type="term" value="F:ATP binding"/>
    <property type="evidence" value="ECO:0007669"/>
    <property type="project" value="UniProtKB-KW"/>
</dbReference>
<keyword evidence="3" id="KW-0812">Transmembrane</keyword>
<gene>
    <name evidence="8" type="primary">macB_16</name>
    <name evidence="8" type="ORF">ERS852429_04136</name>
</gene>
<feature type="domain" description="ABC3 transporter permease C-terminal" evidence="6">
    <location>
        <begin position="284"/>
        <end position="400"/>
    </location>
</feature>
<keyword evidence="5" id="KW-0472">Membrane</keyword>
<dbReference type="Proteomes" id="UP000095591">
    <property type="component" value="Unassembled WGS sequence"/>
</dbReference>
<dbReference type="InterPro" id="IPR025857">
    <property type="entry name" value="MacB_PCD"/>
</dbReference>
<keyword evidence="4" id="KW-1133">Transmembrane helix</keyword>
<dbReference type="AlphaFoldDB" id="A0A173W3I0"/>
<sequence>MNNLLNFKSFLKFLGRNKAYTLIDVFGLSVSLMFVLLIAVYTVQEMSTDKFHTKADRIYLVGNENWMATGAAIPYKIKERYPEVEKVCPVVADNSSNIVVVSGDRKLKANVMFADSTFFDFFDFRLLQGTREQALAAGNYAVVSSSFARKMFGTDDPMGRQLVVGDTISATINGVVEDLLHSSIPEADVIVRWEQIRCFNPSLAPDQLGNAGSTSAFVLVREGSDFPSRAEDMAHWFKEFYWPYQYGTAKEVRILPLSEQYFAKAASYSSLRKGDWRFVIVLMSVGFLILIFAVINYINLTVAQAGFRAKEMATRRLLGSSRGELFMRLMLESTLLTFISLVIGVLLALAVVPFVNDLLQTRVDMNVLGRPVWLLALVSLTVVVGVLSGLLPAIIISSSKPIEVVRGTFRAKTKMVFSKFFIVFQNVITITMIAASITMVCQIVHMINAPVGYKTKNLLAMRSVDERQLSAFVGELKGLSCVDRVGKTQGLPLFGSNNWTSTYQGQNISFQQFVMDKDCYDMLGLEILRDNHLTTEGWFLNEQAMREMNLSEDATSFMLDRHERPIAIAGIVRDFYCFGNVTTGMNPVMFRFLKDNEAPWMILIETQGDPFAAKEAIGKVYEKVTGLEFEAFFMDESLQNSFDSQIRLAKIVIVFSIIAILISLLGLLAMSTYFIQQRLQEVSVRKVFGSSNRQILVKLVFTFLNYVLIAFVIAIPIIMYFMKDWLSDYSYRISLSPLIFIAAGLFCLVISFVSVFFQSYRAATSNPVDSFRHRL</sequence>
<evidence type="ECO:0000256" key="5">
    <source>
        <dbReference type="ARBA" id="ARBA00023136"/>
    </source>
</evidence>
<dbReference type="PANTHER" id="PTHR30572">
    <property type="entry name" value="MEMBRANE COMPONENT OF TRANSPORTER-RELATED"/>
    <property type="match status" value="1"/>
</dbReference>
<dbReference type="EC" id="3.6.3.-" evidence="8"/>
<dbReference type="PANTHER" id="PTHR30572:SF18">
    <property type="entry name" value="ABC-TYPE MACROLIDE FAMILY EXPORT SYSTEM PERMEASE COMPONENT 2"/>
    <property type="match status" value="1"/>
</dbReference>
<dbReference type="Pfam" id="PF02687">
    <property type="entry name" value="FtsX"/>
    <property type="match status" value="2"/>
</dbReference>
<evidence type="ECO:0000256" key="2">
    <source>
        <dbReference type="ARBA" id="ARBA00022475"/>
    </source>
</evidence>
<reference evidence="8 9" key="1">
    <citation type="submission" date="2015-09" db="EMBL/GenBank/DDBJ databases">
        <authorList>
            <consortium name="Pathogen Informatics"/>
        </authorList>
    </citation>
    <scope>NUCLEOTIDE SEQUENCE [LARGE SCALE GENOMIC DNA]</scope>
    <source>
        <strain evidence="8 9">2789STDY5608872</strain>
    </source>
</reference>
<keyword evidence="8" id="KW-0547">Nucleotide-binding</keyword>
<dbReference type="GO" id="GO:0005886">
    <property type="term" value="C:plasma membrane"/>
    <property type="evidence" value="ECO:0007669"/>
    <property type="project" value="UniProtKB-SubCell"/>
</dbReference>
<dbReference type="EMBL" id="CYXP01000013">
    <property type="protein sequence ID" value="CUN32778.1"/>
    <property type="molecule type" value="Genomic_DNA"/>
</dbReference>
<organism evidence="8 9">
    <name type="scientific">Parabacteroides distasonis</name>
    <dbReference type="NCBI Taxonomy" id="823"/>
    <lineage>
        <taxon>Bacteria</taxon>
        <taxon>Pseudomonadati</taxon>
        <taxon>Bacteroidota</taxon>
        <taxon>Bacteroidia</taxon>
        <taxon>Bacteroidales</taxon>
        <taxon>Tannerellaceae</taxon>
        <taxon>Parabacteroides</taxon>
    </lineage>
</organism>
<evidence type="ECO:0000259" key="7">
    <source>
        <dbReference type="Pfam" id="PF12704"/>
    </source>
</evidence>
<protein>
    <submittedName>
        <fullName evidence="8">Macrolide export ATP-binding/permease protein MacB</fullName>
        <ecNumber evidence="8">3.6.3.-</ecNumber>
    </submittedName>
</protein>
<feature type="domain" description="MacB-like periplasmic core" evidence="7">
    <location>
        <begin position="25"/>
        <end position="226"/>
    </location>
</feature>
<proteinExistence type="predicted"/>
<feature type="domain" description="ABC3 transporter permease C-terminal" evidence="6">
    <location>
        <begin position="653"/>
        <end position="767"/>
    </location>
</feature>
<evidence type="ECO:0000259" key="6">
    <source>
        <dbReference type="Pfam" id="PF02687"/>
    </source>
</evidence>
<evidence type="ECO:0000313" key="9">
    <source>
        <dbReference type="Proteomes" id="UP000095591"/>
    </source>
</evidence>
<dbReference type="Pfam" id="PF12704">
    <property type="entry name" value="MacB_PCD"/>
    <property type="match status" value="1"/>
</dbReference>
<evidence type="ECO:0000256" key="1">
    <source>
        <dbReference type="ARBA" id="ARBA00004651"/>
    </source>
</evidence>
<keyword evidence="8" id="KW-0378">Hydrolase</keyword>
<dbReference type="GO" id="GO:0022857">
    <property type="term" value="F:transmembrane transporter activity"/>
    <property type="evidence" value="ECO:0007669"/>
    <property type="project" value="TreeGrafter"/>
</dbReference>
<dbReference type="GO" id="GO:0016787">
    <property type="term" value="F:hydrolase activity"/>
    <property type="evidence" value="ECO:0007669"/>
    <property type="project" value="UniProtKB-KW"/>
</dbReference>
<dbReference type="InterPro" id="IPR050250">
    <property type="entry name" value="Macrolide_Exporter_MacB"/>
</dbReference>
<evidence type="ECO:0000256" key="3">
    <source>
        <dbReference type="ARBA" id="ARBA00022692"/>
    </source>
</evidence>
<dbReference type="InterPro" id="IPR003838">
    <property type="entry name" value="ABC3_permease_C"/>
</dbReference>
<keyword evidence="2" id="KW-1003">Cell membrane</keyword>
<name>A0A173W3I0_PARDI</name>
<evidence type="ECO:0000256" key="4">
    <source>
        <dbReference type="ARBA" id="ARBA00022989"/>
    </source>
</evidence>
<comment type="subcellular location">
    <subcellularLocation>
        <location evidence="1">Cell membrane</location>
        <topology evidence="1">Multi-pass membrane protein</topology>
    </subcellularLocation>
</comment>